<keyword evidence="23" id="KW-1185">Reference proteome</keyword>
<evidence type="ECO:0000256" key="8">
    <source>
        <dbReference type="ARBA" id="ARBA00022801"/>
    </source>
</evidence>
<dbReference type="GO" id="GO:0043139">
    <property type="term" value="F:5'-3' DNA helicase activity"/>
    <property type="evidence" value="ECO:0007669"/>
    <property type="project" value="UniProtKB-EC"/>
</dbReference>
<evidence type="ECO:0000256" key="4">
    <source>
        <dbReference type="ARBA" id="ARBA00022485"/>
    </source>
</evidence>
<evidence type="ECO:0000256" key="19">
    <source>
        <dbReference type="SAM" id="Coils"/>
    </source>
</evidence>
<reference evidence="22 23" key="1">
    <citation type="journal article" date="2021" name="MBio">
        <title>A New Model Trypanosomatid, Novymonas esmeraldas: Genomic Perception of Its 'Candidatus Pandoraea novymonadis' Endosymbiont.</title>
        <authorList>
            <person name="Zakharova A."/>
            <person name="Saura A."/>
            <person name="Butenko A."/>
            <person name="Podesvova L."/>
            <person name="Warmusova S."/>
            <person name="Kostygov A.Y."/>
            <person name="Nenarokova A."/>
            <person name="Lukes J."/>
            <person name="Opperdoes F.R."/>
            <person name="Yurchenko V."/>
        </authorList>
    </citation>
    <scope>NUCLEOTIDE SEQUENCE [LARGE SCALE GENOMIC DNA]</scope>
    <source>
        <strain evidence="22 23">E262AT.01</strain>
    </source>
</reference>
<protein>
    <recommendedName>
        <fullName evidence="17">DNA 5'-3' helicase</fullName>
        <ecNumber evidence="17">5.6.2.3</ecNumber>
    </recommendedName>
</protein>
<comment type="caution">
    <text evidence="22">The sequence shown here is derived from an EMBL/GenBank/DDBJ whole genome shotgun (WGS) entry which is preliminary data.</text>
</comment>
<dbReference type="PROSITE" id="PS51193">
    <property type="entry name" value="HELICASE_ATP_BIND_2"/>
    <property type="match status" value="1"/>
</dbReference>
<dbReference type="InterPro" id="IPR010614">
    <property type="entry name" value="RAD3-like_helicase_DEAD"/>
</dbReference>
<keyword evidence="6" id="KW-0547">Nucleotide-binding</keyword>
<dbReference type="InterPro" id="IPR001945">
    <property type="entry name" value="RAD3/XPD"/>
</dbReference>
<evidence type="ECO:0000256" key="9">
    <source>
        <dbReference type="ARBA" id="ARBA00022806"/>
    </source>
</evidence>
<accession>A0AAW0EZD4</accession>
<comment type="catalytic activity">
    <reaction evidence="18">
        <text>ATP + H2O = ADP + phosphate + H(+)</text>
        <dbReference type="Rhea" id="RHEA:13065"/>
        <dbReference type="ChEBI" id="CHEBI:15377"/>
        <dbReference type="ChEBI" id="CHEBI:15378"/>
        <dbReference type="ChEBI" id="CHEBI:30616"/>
        <dbReference type="ChEBI" id="CHEBI:43474"/>
        <dbReference type="ChEBI" id="CHEBI:456216"/>
        <dbReference type="EC" id="5.6.2.3"/>
    </reaction>
</comment>
<organism evidence="22 23">
    <name type="scientific">Novymonas esmeraldas</name>
    <dbReference type="NCBI Taxonomy" id="1808958"/>
    <lineage>
        <taxon>Eukaryota</taxon>
        <taxon>Discoba</taxon>
        <taxon>Euglenozoa</taxon>
        <taxon>Kinetoplastea</taxon>
        <taxon>Metakinetoplastina</taxon>
        <taxon>Trypanosomatida</taxon>
        <taxon>Trypanosomatidae</taxon>
        <taxon>Novymonas</taxon>
    </lineage>
</organism>
<dbReference type="InterPro" id="IPR010643">
    <property type="entry name" value="HBB"/>
</dbReference>
<comment type="cofactor">
    <cofactor evidence="1">
        <name>[4Fe-4S] cluster</name>
        <dbReference type="ChEBI" id="CHEBI:49883"/>
    </cofactor>
</comment>
<evidence type="ECO:0000313" key="22">
    <source>
        <dbReference type="EMBL" id="KAK7198931.1"/>
    </source>
</evidence>
<name>A0AAW0EZD4_9TRYP</name>
<evidence type="ECO:0000256" key="1">
    <source>
        <dbReference type="ARBA" id="ARBA00001966"/>
    </source>
</evidence>
<dbReference type="SUPFAM" id="SSF52540">
    <property type="entry name" value="P-loop containing nucleoside triphosphate hydrolases"/>
    <property type="match status" value="2"/>
</dbReference>
<dbReference type="GO" id="GO:0003684">
    <property type="term" value="F:damaged DNA binding"/>
    <property type="evidence" value="ECO:0007669"/>
    <property type="project" value="TreeGrafter"/>
</dbReference>
<dbReference type="CDD" id="cd18788">
    <property type="entry name" value="SF2_C_XPD"/>
    <property type="match status" value="1"/>
</dbReference>
<dbReference type="FunFam" id="3.40.50.300:FF:000128">
    <property type="entry name" value="Putative DNA repair helicase RAD3"/>
    <property type="match status" value="1"/>
</dbReference>
<keyword evidence="19" id="KW-0175">Coiled coil</keyword>
<dbReference type="GO" id="GO:0005634">
    <property type="term" value="C:nucleus"/>
    <property type="evidence" value="ECO:0007669"/>
    <property type="project" value="UniProtKB-SubCell"/>
</dbReference>
<dbReference type="GO" id="GO:0005524">
    <property type="term" value="F:ATP binding"/>
    <property type="evidence" value="ECO:0007669"/>
    <property type="project" value="UniProtKB-KW"/>
</dbReference>
<dbReference type="PANTHER" id="PTHR11472">
    <property type="entry name" value="DNA REPAIR DEAD HELICASE RAD3/XP-D SUBFAMILY MEMBER"/>
    <property type="match status" value="1"/>
</dbReference>
<dbReference type="SMART" id="SM00491">
    <property type="entry name" value="HELICc2"/>
    <property type="match status" value="1"/>
</dbReference>
<evidence type="ECO:0000259" key="21">
    <source>
        <dbReference type="PROSITE" id="PS51193"/>
    </source>
</evidence>
<evidence type="ECO:0000256" key="16">
    <source>
        <dbReference type="ARBA" id="ARBA00023242"/>
    </source>
</evidence>
<evidence type="ECO:0000256" key="12">
    <source>
        <dbReference type="ARBA" id="ARBA00023014"/>
    </source>
</evidence>
<keyword evidence="10" id="KW-0067">ATP-binding</keyword>
<proteinExistence type="inferred from homology"/>
<dbReference type="InterPro" id="IPR006555">
    <property type="entry name" value="ATP-dep_Helicase_C"/>
</dbReference>
<dbReference type="InterPro" id="IPR045028">
    <property type="entry name" value="DinG/Rad3-like"/>
</dbReference>
<dbReference type="Gene3D" id="3.40.50.300">
    <property type="entry name" value="P-loop containing nucleotide triphosphate hydrolases"/>
    <property type="match status" value="2"/>
</dbReference>
<gene>
    <name evidence="22" type="ORF">NESM_000860000</name>
</gene>
<feature type="domain" description="Helicase ATP-binding" evidence="21">
    <location>
        <begin position="7"/>
        <end position="275"/>
    </location>
</feature>
<dbReference type="GO" id="GO:0006366">
    <property type="term" value="P:transcription by RNA polymerase II"/>
    <property type="evidence" value="ECO:0007669"/>
    <property type="project" value="TreeGrafter"/>
</dbReference>
<evidence type="ECO:0000256" key="10">
    <source>
        <dbReference type="ARBA" id="ARBA00022840"/>
    </source>
</evidence>
<keyword evidence="5" id="KW-0479">Metal-binding</keyword>
<dbReference type="Proteomes" id="UP001430356">
    <property type="component" value="Unassembled WGS sequence"/>
</dbReference>
<dbReference type="GO" id="GO:0046872">
    <property type="term" value="F:metal ion binding"/>
    <property type="evidence" value="ECO:0007669"/>
    <property type="project" value="UniProtKB-KW"/>
</dbReference>
<evidence type="ECO:0000256" key="7">
    <source>
        <dbReference type="ARBA" id="ARBA00022763"/>
    </source>
</evidence>
<dbReference type="NCBIfam" id="TIGR00604">
    <property type="entry name" value="rad3"/>
    <property type="match status" value="1"/>
</dbReference>
<dbReference type="GO" id="GO:0006289">
    <property type="term" value="P:nucleotide-excision repair"/>
    <property type="evidence" value="ECO:0007669"/>
    <property type="project" value="InterPro"/>
</dbReference>
<keyword evidence="9 22" id="KW-0347">Helicase</keyword>
<evidence type="ECO:0000256" key="15">
    <source>
        <dbReference type="ARBA" id="ARBA00023235"/>
    </source>
</evidence>
<dbReference type="Pfam" id="PF06777">
    <property type="entry name" value="HBB"/>
    <property type="match status" value="1"/>
</dbReference>
<evidence type="ECO:0000256" key="3">
    <source>
        <dbReference type="ARBA" id="ARBA00009146"/>
    </source>
</evidence>
<evidence type="ECO:0000256" key="13">
    <source>
        <dbReference type="ARBA" id="ARBA00023125"/>
    </source>
</evidence>
<dbReference type="FunFam" id="3.40.50.300:FF:002281">
    <property type="entry name" value="DNA repair helicase rad3/xp-D, putative"/>
    <property type="match status" value="1"/>
</dbReference>
<dbReference type="Pfam" id="PF13307">
    <property type="entry name" value="Helicase_C_2"/>
    <property type="match status" value="1"/>
</dbReference>
<dbReference type="GO" id="GO:0045951">
    <property type="term" value="P:positive regulation of mitotic recombination"/>
    <property type="evidence" value="ECO:0007669"/>
    <property type="project" value="TreeGrafter"/>
</dbReference>
<keyword evidence="16" id="KW-0539">Nucleus</keyword>
<evidence type="ECO:0000256" key="17">
    <source>
        <dbReference type="ARBA" id="ARBA00044969"/>
    </source>
</evidence>
<comment type="similarity">
    <text evidence="3">Belongs to the helicase family. RAD3/XPD subfamily.</text>
</comment>
<dbReference type="SMART" id="SM00488">
    <property type="entry name" value="DEXDc2"/>
    <property type="match status" value="1"/>
</dbReference>
<feature type="coiled-coil region" evidence="19">
    <location>
        <begin position="246"/>
        <end position="288"/>
    </location>
</feature>
<dbReference type="InterPro" id="IPR006554">
    <property type="entry name" value="Helicase-like_DEXD_c2"/>
</dbReference>
<dbReference type="InterPro" id="IPR013020">
    <property type="entry name" value="Rad3/Chl1-like"/>
</dbReference>
<keyword evidence="12" id="KW-0411">Iron-sulfur</keyword>
<dbReference type="PANTHER" id="PTHR11472:SF1">
    <property type="entry name" value="GENERAL TRANSCRIPTION AND DNA REPAIR FACTOR IIH HELICASE SUBUNIT XPD"/>
    <property type="match status" value="1"/>
</dbReference>
<dbReference type="FunFam" id="3.40.50.300:FF:002858">
    <property type="entry name" value="DNA repair helicase rad3/xp-D, putative"/>
    <property type="match status" value="1"/>
</dbReference>
<evidence type="ECO:0000256" key="14">
    <source>
        <dbReference type="ARBA" id="ARBA00023204"/>
    </source>
</evidence>
<dbReference type="InterPro" id="IPR014013">
    <property type="entry name" value="Helic_SF1/SF2_ATP-bd_DinG/Rad3"/>
</dbReference>
<keyword evidence="8" id="KW-0378">Hydrolase</keyword>
<evidence type="ECO:0000313" key="23">
    <source>
        <dbReference type="Proteomes" id="UP001430356"/>
    </source>
</evidence>
<sequence>MKLYVEDVLVVFPYEYIYPEQLDYITELKRGLDRGGHMVLEMPSGTGKTISLLSILVAYLHHHADEKRKVVYCTRTVEEMVKTMGEMRKLLKHWELEGEQLRPLRGLCLTAKKNLCIEPSVASLVHPDEVDAGCRSMTAPWQETRRCGYYDTLTQAPLELPPGVYSLDDLKEFGEQRHVCPYYLVRRALAVVDIVVHSYLYMVDPVVSEVTKEFLNENTIVVMDEGHNVDDVCIEAMSLILTKKDAVDAKQNMKDLGKELDHLKATNRQQLQDEYDRLVNGLALAEMARAPEERALVAAPAIPASVADGAIPGSLRQANHFLAFMQRLVDFTHRIVTRITRTYVADPLTFLTKLKEECALEIGHFRYLSERLKVLLTTLRVTNASKYRPIALIAQMYTLLSIYYADDRYEKPGFVVVCEAFDPTRPQIPDPVIRTVCVDASLALRETFSRYRSVILTSGTLSPMDIYPKILGFAPIISKSFQMTLSRKCIAPVIVTRSSESVSITAEEITSSFKVRTSPAAQALVTSAYESLLLELAKTVPDGMVCFFTGYQYMGEVLLAWHSSGFLQKLAKHKLIFVETQGVEETSVALANYRRACDIGRGAIFMSIARGKIAEGIDFDRHYGRAVVMFGVPFLPPNDEPLRQRMHWMEVCLGISESEFRNFDAMRQASQCIGRVLRNKTDYGMMLMVDKRFALNDKRKKIPRWIFQCLKNNTNLSVDAAVAVARGFFKEMAQPWEHEKDLGTTLLSKETLRKMGRLSPSAAKYTSVSATLAAEAAGATAAPVAKEEEEKGGISAVREPGNGSRKRERGDEIE</sequence>
<keyword evidence="14" id="KW-0234">DNA repair</keyword>
<dbReference type="InterPro" id="IPR027417">
    <property type="entry name" value="P-loop_NTPase"/>
</dbReference>
<evidence type="ECO:0000256" key="5">
    <source>
        <dbReference type="ARBA" id="ARBA00022723"/>
    </source>
</evidence>
<keyword evidence="15" id="KW-0413">Isomerase</keyword>
<comment type="subcellular location">
    <subcellularLocation>
        <location evidence="2">Nucleus</location>
    </subcellularLocation>
</comment>
<keyword evidence="11" id="KW-0408">Iron</keyword>
<dbReference type="AlphaFoldDB" id="A0AAW0EZD4"/>
<dbReference type="Pfam" id="PF06733">
    <property type="entry name" value="DEAD_2"/>
    <property type="match status" value="1"/>
</dbReference>
<evidence type="ECO:0000256" key="2">
    <source>
        <dbReference type="ARBA" id="ARBA00004123"/>
    </source>
</evidence>
<keyword evidence="7" id="KW-0227">DNA damage</keyword>
<evidence type="ECO:0000256" key="18">
    <source>
        <dbReference type="ARBA" id="ARBA00048954"/>
    </source>
</evidence>
<keyword evidence="4" id="KW-0004">4Fe-4S</keyword>
<dbReference type="EMBL" id="JAECZO010000190">
    <property type="protein sequence ID" value="KAK7198931.1"/>
    <property type="molecule type" value="Genomic_DNA"/>
</dbReference>
<evidence type="ECO:0000256" key="11">
    <source>
        <dbReference type="ARBA" id="ARBA00023004"/>
    </source>
</evidence>
<feature type="region of interest" description="Disordered" evidence="20">
    <location>
        <begin position="779"/>
        <end position="814"/>
    </location>
</feature>
<dbReference type="GO" id="GO:0016818">
    <property type="term" value="F:hydrolase activity, acting on acid anhydrides, in phosphorus-containing anhydrides"/>
    <property type="evidence" value="ECO:0007669"/>
    <property type="project" value="InterPro"/>
</dbReference>
<evidence type="ECO:0000256" key="6">
    <source>
        <dbReference type="ARBA" id="ARBA00022741"/>
    </source>
</evidence>
<dbReference type="PRINTS" id="PR00852">
    <property type="entry name" value="XRODRMPGMNTD"/>
</dbReference>
<dbReference type="EC" id="5.6.2.3" evidence="17"/>
<dbReference type="GO" id="GO:0051539">
    <property type="term" value="F:4 iron, 4 sulfur cluster binding"/>
    <property type="evidence" value="ECO:0007669"/>
    <property type="project" value="UniProtKB-KW"/>
</dbReference>
<evidence type="ECO:0000256" key="20">
    <source>
        <dbReference type="SAM" id="MobiDB-lite"/>
    </source>
</evidence>
<keyword evidence="13" id="KW-0238">DNA-binding</keyword>